<dbReference type="HOGENOM" id="CLU_1873113_0_0_11"/>
<reference evidence="1 2" key="1">
    <citation type="submission" date="2006-10" db="EMBL/GenBank/DDBJ databases">
        <authorList>
            <person name="Fleischmann R.D."/>
            <person name="Dodson R.J."/>
            <person name="Haft D.H."/>
            <person name="Merkel J.S."/>
            <person name="Nelson W.C."/>
            <person name="Fraser C.M."/>
        </authorList>
    </citation>
    <scope>NUCLEOTIDE SEQUENCE [LARGE SCALE GENOMIC DNA]</scope>
    <source>
        <strain evidence="1 2">104</strain>
    </source>
</reference>
<dbReference type="AlphaFoldDB" id="A0A0H2ZXW0"/>
<dbReference type="RefSeq" id="WP_011723784.1">
    <property type="nucleotide sequence ID" value="NC_008595.1"/>
</dbReference>
<evidence type="ECO:0000313" key="1">
    <source>
        <dbReference type="EMBL" id="ABK66502.1"/>
    </source>
</evidence>
<protein>
    <submittedName>
        <fullName evidence="1">Uncharacterized protein</fullName>
    </submittedName>
</protein>
<accession>A0A0H2ZXW0</accession>
<evidence type="ECO:0000313" key="2">
    <source>
        <dbReference type="Proteomes" id="UP000001574"/>
    </source>
</evidence>
<name>A0A0H2ZXW0_MYCA1</name>
<dbReference type="EMBL" id="CP000479">
    <property type="protein sequence ID" value="ABK66502.1"/>
    <property type="molecule type" value="Genomic_DNA"/>
</dbReference>
<dbReference type="Proteomes" id="UP000001574">
    <property type="component" value="Chromosome"/>
</dbReference>
<proteinExistence type="predicted"/>
<gene>
    <name evidence="1" type="ordered locus">MAV_0817</name>
</gene>
<dbReference type="KEGG" id="mav:MAV_0817"/>
<sequence>MPSNNEAVAKLIADNLHNLTIPGPDGQPVRYRLLSHSTVGHSPEMADKINRRALDVARAIVHHITSAGYTISHPNDPAPTDNLGPYLVATAYCAHCACAIHTLTNLQLDPNRPDHFTAKLYRQGIEAIGHNHRCWE</sequence>
<organism evidence="1 2">
    <name type="scientific">Mycobacterium avium (strain 104)</name>
    <dbReference type="NCBI Taxonomy" id="243243"/>
    <lineage>
        <taxon>Bacteria</taxon>
        <taxon>Bacillati</taxon>
        <taxon>Actinomycetota</taxon>
        <taxon>Actinomycetes</taxon>
        <taxon>Mycobacteriales</taxon>
        <taxon>Mycobacteriaceae</taxon>
        <taxon>Mycobacterium</taxon>
        <taxon>Mycobacterium avium complex (MAC)</taxon>
    </lineage>
</organism>